<dbReference type="SUPFAM" id="SSF51905">
    <property type="entry name" value="FAD/NAD(P)-binding domain"/>
    <property type="match status" value="1"/>
</dbReference>
<organism evidence="4 5">
    <name type="scientific">Cryptosporangium minutisporangium</name>
    <dbReference type="NCBI Taxonomy" id="113569"/>
    <lineage>
        <taxon>Bacteria</taxon>
        <taxon>Bacillati</taxon>
        <taxon>Actinomycetota</taxon>
        <taxon>Actinomycetes</taxon>
        <taxon>Cryptosporangiales</taxon>
        <taxon>Cryptosporangiaceae</taxon>
        <taxon>Cryptosporangium</taxon>
    </lineage>
</organism>
<evidence type="ECO:0000259" key="3">
    <source>
        <dbReference type="Pfam" id="PF01494"/>
    </source>
</evidence>
<dbReference type="Proteomes" id="UP001501676">
    <property type="component" value="Unassembled WGS sequence"/>
</dbReference>
<proteinExistence type="predicted"/>
<dbReference type="InterPro" id="IPR050493">
    <property type="entry name" value="FAD-dep_Monooxygenase_BioMet"/>
</dbReference>
<name>A0ABP6SR13_9ACTN</name>
<protein>
    <submittedName>
        <fullName evidence="4">NAD(P)/FAD-dependent oxidoreductase</fullName>
    </submittedName>
</protein>
<reference evidence="5" key="1">
    <citation type="journal article" date="2019" name="Int. J. Syst. Evol. Microbiol.">
        <title>The Global Catalogue of Microorganisms (GCM) 10K type strain sequencing project: providing services to taxonomists for standard genome sequencing and annotation.</title>
        <authorList>
            <consortium name="The Broad Institute Genomics Platform"/>
            <consortium name="The Broad Institute Genome Sequencing Center for Infectious Disease"/>
            <person name="Wu L."/>
            <person name="Ma J."/>
        </authorList>
    </citation>
    <scope>NUCLEOTIDE SEQUENCE [LARGE SCALE GENOMIC DNA]</scope>
    <source>
        <strain evidence="5">JCM 9458</strain>
    </source>
</reference>
<keyword evidence="2" id="KW-0503">Monooxygenase</keyword>
<evidence type="ECO:0000313" key="5">
    <source>
        <dbReference type="Proteomes" id="UP001501676"/>
    </source>
</evidence>
<evidence type="ECO:0000256" key="2">
    <source>
        <dbReference type="ARBA" id="ARBA00023033"/>
    </source>
</evidence>
<dbReference type="PRINTS" id="PR00420">
    <property type="entry name" value="RNGMNOXGNASE"/>
</dbReference>
<dbReference type="PANTHER" id="PTHR13789">
    <property type="entry name" value="MONOOXYGENASE"/>
    <property type="match status" value="1"/>
</dbReference>
<dbReference type="EMBL" id="BAAAYN010000004">
    <property type="protein sequence ID" value="GAA3383114.1"/>
    <property type="molecule type" value="Genomic_DNA"/>
</dbReference>
<dbReference type="InterPro" id="IPR002938">
    <property type="entry name" value="FAD-bd"/>
</dbReference>
<accession>A0ABP6SR13</accession>
<evidence type="ECO:0000313" key="4">
    <source>
        <dbReference type="EMBL" id="GAA3383114.1"/>
    </source>
</evidence>
<dbReference type="InterPro" id="IPR036188">
    <property type="entry name" value="FAD/NAD-bd_sf"/>
</dbReference>
<dbReference type="RefSeq" id="WP_345726536.1">
    <property type="nucleotide sequence ID" value="NZ_BAAAYN010000004.1"/>
</dbReference>
<feature type="domain" description="FAD-binding" evidence="3">
    <location>
        <begin position="2"/>
        <end position="342"/>
    </location>
</feature>
<sequence length="392" mass="42497">MTVAVIGGGISGLVTVLALRRAGIRATAYERAPVLRGAQAGNGLVIWHNAVRALESIGLGDALADVGAELASYQWRSATGSRLATWSITDGRRRTGVPCYTVSRPALHRMLSDEVGDDLVLGARFAEWEPKGTGVAVRFEDGRETSADVLVGADGIRSTVRRALHPHEPPPQYAGVTAWQGVVPAAGLDIAPGTFVNTFGRGLWFVYYRLPGGQVYWDGVVSEAVSRSCVATGRLGDLALPRLFAGWPDPIPALIAATSPGDVQPVDIYDRTPVTRWSTDRVTLVGDAAHPMTFNLGQGANQAIEGAVVLADCLAGEPDAGRALAQYDERRIERTRRVIRRSRANGVFSRLRNPLVCAGRDLFMWLAFDRVVYRKTYELTMDMSPCRNWSDR</sequence>
<gene>
    <name evidence="4" type="ORF">GCM10020369_07730</name>
</gene>
<evidence type="ECO:0000256" key="1">
    <source>
        <dbReference type="ARBA" id="ARBA00023002"/>
    </source>
</evidence>
<dbReference type="Gene3D" id="3.50.50.60">
    <property type="entry name" value="FAD/NAD(P)-binding domain"/>
    <property type="match status" value="1"/>
</dbReference>
<comment type="caution">
    <text evidence="4">The sequence shown here is derived from an EMBL/GenBank/DDBJ whole genome shotgun (WGS) entry which is preliminary data.</text>
</comment>
<dbReference type="PANTHER" id="PTHR13789:SF309">
    <property type="entry name" value="PUTATIVE (AFU_ORTHOLOGUE AFUA_6G14510)-RELATED"/>
    <property type="match status" value="1"/>
</dbReference>
<keyword evidence="1" id="KW-0560">Oxidoreductase</keyword>
<keyword evidence="5" id="KW-1185">Reference proteome</keyword>
<dbReference type="Pfam" id="PF01494">
    <property type="entry name" value="FAD_binding_3"/>
    <property type="match status" value="1"/>
</dbReference>